<protein>
    <submittedName>
        <fullName evidence="2">RNA lariat debranching enzyme</fullName>
    </submittedName>
</protein>
<organism evidence="2 3">
    <name type="scientific">Corchorus olitorius</name>
    <dbReference type="NCBI Taxonomy" id="93759"/>
    <lineage>
        <taxon>Eukaryota</taxon>
        <taxon>Viridiplantae</taxon>
        <taxon>Streptophyta</taxon>
        <taxon>Embryophyta</taxon>
        <taxon>Tracheophyta</taxon>
        <taxon>Spermatophyta</taxon>
        <taxon>Magnoliopsida</taxon>
        <taxon>eudicotyledons</taxon>
        <taxon>Gunneridae</taxon>
        <taxon>Pentapetalae</taxon>
        <taxon>rosids</taxon>
        <taxon>malvids</taxon>
        <taxon>Malvales</taxon>
        <taxon>Malvaceae</taxon>
        <taxon>Grewioideae</taxon>
        <taxon>Apeibeae</taxon>
        <taxon>Corchorus</taxon>
    </lineage>
</organism>
<evidence type="ECO:0000313" key="2">
    <source>
        <dbReference type="EMBL" id="OMP13680.1"/>
    </source>
</evidence>
<dbReference type="Proteomes" id="UP000187203">
    <property type="component" value="Unassembled WGS sequence"/>
</dbReference>
<dbReference type="EMBL" id="AWUE01003565">
    <property type="protein sequence ID" value="OMP13680.1"/>
    <property type="molecule type" value="Genomic_DNA"/>
</dbReference>
<reference evidence="3" key="1">
    <citation type="submission" date="2013-09" db="EMBL/GenBank/DDBJ databases">
        <title>Corchorus olitorius genome sequencing.</title>
        <authorList>
            <person name="Alam M."/>
            <person name="Haque M.S."/>
            <person name="Islam M.S."/>
            <person name="Emdad E.M."/>
            <person name="Islam M.M."/>
            <person name="Ahmed B."/>
            <person name="Halim A."/>
            <person name="Hossen Q.M.M."/>
            <person name="Hossain M.Z."/>
            <person name="Ahmed R."/>
            <person name="Khan M.M."/>
            <person name="Islam R."/>
            <person name="Rashid M.M."/>
            <person name="Khan S.A."/>
            <person name="Rahman M.S."/>
            <person name="Alam M."/>
            <person name="Yahiya A.S."/>
            <person name="Khan M.S."/>
            <person name="Azam M.S."/>
            <person name="Haque T."/>
            <person name="Lashkar M.Z.H."/>
            <person name="Akhand A.I."/>
            <person name="Morshed G."/>
            <person name="Roy S."/>
            <person name="Uddin K.S."/>
            <person name="Rabeya T."/>
            <person name="Hossain A.S."/>
            <person name="Chowdhury A."/>
            <person name="Snigdha A.R."/>
            <person name="Mortoza M.S."/>
            <person name="Matin S.A."/>
            <person name="Hoque S.M.E."/>
            <person name="Islam M.K."/>
            <person name="Roy D.K."/>
            <person name="Haider R."/>
            <person name="Moosa M.M."/>
            <person name="Elias S.M."/>
            <person name="Hasan A.M."/>
            <person name="Jahan S."/>
            <person name="Shafiuddin M."/>
            <person name="Mahmood N."/>
            <person name="Shommy N.S."/>
        </authorList>
    </citation>
    <scope>NUCLEOTIDE SEQUENCE [LARGE SCALE GENOMIC DNA]</scope>
    <source>
        <strain evidence="3">cv. O-4</strain>
    </source>
</reference>
<feature type="non-terminal residue" evidence="2">
    <location>
        <position position="190"/>
    </location>
</feature>
<gene>
    <name evidence="2" type="ORF">COLO4_01159</name>
</gene>
<keyword evidence="3" id="KW-1185">Reference proteome</keyword>
<feature type="compositionally biased region" description="Basic and acidic residues" evidence="1">
    <location>
        <begin position="48"/>
        <end position="58"/>
    </location>
</feature>
<name>A0A1R3L327_9ROSI</name>
<feature type="compositionally biased region" description="Basic and acidic residues" evidence="1">
    <location>
        <begin position="66"/>
        <end position="91"/>
    </location>
</feature>
<comment type="caution">
    <text evidence="2">The sequence shown here is derived from an EMBL/GenBank/DDBJ whole genome shotgun (WGS) entry which is preliminary data.</text>
</comment>
<accession>A0A1R3L327</accession>
<proteinExistence type="predicted"/>
<feature type="region of interest" description="Disordered" evidence="1">
    <location>
        <begin position="117"/>
        <end position="140"/>
    </location>
</feature>
<dbReference type="AlphaFoldDB" id="A0A1R3L327"/>
<evidence type="ECO:0000256" key="1">
    <source>
        <dbReference type="SAM" id="MobiDB-lite"/>
    </source>
</evidence>
<evidence type="ECO:0000313" key="3">
    <source>
        <dbReference type="Proteomes" id="UP000187203"/>
    </source>
</evidence>
<sequence>MIRGAGTIRTRSRQARRVDHANGQRTHAKQHTGGDVVVLDLQPVVRHQPREHQEDDQLHHRRHHRPEQERHQAIGMRDARRDGQHEAEQRPGQRQRRRDIAFADQLELVIRRQAQVDEEEAGKHHGARQQVRGIGDHGSGHVRHGMAVQYIGGATIAADAPLAYPPMRPCTSRLAGREKRRHNRARLRIR</sequence>
<feature type="region of interest" description="Disordered" evidence="1">
    <location>
        <begin position="1"/>
        <end position="99"/>
    </location>
</feature>